<dbReference type="GO" id="GO:0016020">
    <property type="term" value="C:membrane"/>
    <property type="evidence" value="ECO:0007669"/>
    <property type="project" value="UniProtKB-SubCell"/>
</dbReference>
<evidence type="ECO:0000313" key="8">
    <source>
        <dbReference type="Proteomes" id="UP000326759"/>
    </source>
</evidence>
<dbReference type="OrthoDB" id="10017443at2759"/>
<name>A0A5N5SUB8_9CRUS</name>
<keyword evidence="3" id="KW-0732">Signal</keyword>
<evidence type="ECO:0000256" key="6">
    <source>
        <dbReference type="ARBA" id="ARBA00023180"/>
    </source>
</evidence>
<keyword evidence="6" id="KW-0325">Glycoprotein</keyword>
<evidence type="ECO:0000256" key="1">
    <source>
        <dbReference type="ARBA" id="ARBA00004479"/>
    </source>
</evidence>
<accession>A0A5N5SUB8</accession>
<dbReference type="InterPro" id="IPR018795">
    <property type="entry name" value="K2013-like"/>
</dbReference>
<evidence type="ECO:0000256" key="3">
    <source>
        <dbReference type="ARBA" id="ARBA00022729"/>
    </source>
</evidence>
<evidence type="ECO:0000256" key="5">
    <source>
        <dbReference type="ARBA" id="ARBA00023136"/>
    </source>
</evidence>
<dbReference type="PANTHER" id="PTHR31386:SF2">
    <property type="entry name" value="SIMILAR TO RIKEN CDNA 2510039O18"/>
    <property type="match status" value="1"/>
</dbReference>
<comment type="subcellular location">
    <subcellularLocation>
        <location evidence="1">Membrane</location>
        <topology evidence="1">Single-pass type I membrane protein</topology>
    </subcellularLocation>
</comment>
<evidence type="ECO:0000313" key="7">
    <source>
        <dbReference type="EMBL" id="KAB7497612.1"/>
    </source>
</evidence>
<dbReference type="EMBL" id="SEYY01020087">
    <property type="protein sequence ID" value="KAB7497612.1"/>
    <property type="molecule type" value="Genomic_DNA"/>
</dbReference>
<keyword evidence="2" id="KW-0812">Transmembrane</keyword>
<gene>
    <name evidence="7" type="ORF">Anas_00137</name>
</gene>
<organism evidence="7 8">
    <name type="scientific">Armadillidium nasatum</name>
    <dbReference type="NCBI Taxonomy" id="96803"/>
    <lineage>
        <taxon>Eukaryota</taxon>
        <taxon>Metazoa</taxon>
        <taxon>Ecdysozoa</taxon>
        <taxon>Arthropoda</taxon>
        <taxon>Crustacea</taxon>
        <taxon>Multicrustacea</taxon>
        <taxon>Malacostraca</taxon>
        <taxon>Eumalacostraca</taxon>
        <taxon>Peracarida</taxon>
        <taxon>Isopoda</taxon>
        <taxon>Oniscidea</taxon>
        <taxon>Crinocheta</taxon>
        <taxon>Armadillidiidae</taxon>
        <taxon>Armadillidium</taxon>
    </lineage>
</organism>
<proteinExistence type="predicted"/>
<dbReference type="PANTHER" id="PTHR31386">
    <property type="entry name" value="UNCHARACTERIZED PROTEIN KIAA2013"/>
    <property type="match status" value="1"/>
</dbReference>
<protein>
    <submittedName>
        <fullName evidence="7">Uncharacterized protein</fullName>
    </submittedName>
</protein>
<comment type="caution">
    <text evidence="7">The sequence shown here is derived from an EMBL/GenBank/DDBJ whole genome shotgun (WGS) entry which is preliminary data.</text>
</comment>
<dbReference type="AlphaFoldDB" id="A0A5N5SUB8"/>
<evidence type="ECO:0000256" key="4">
    <source>
        <dbReference type="ARBA" id="ARBA00022989"/>
    </source>
</evidence>
<evidence type="ECO:0000256" key="2">
    <source>
        <dbReference type="ARBA" id="ARBA00022692"/>
    </source>
</evidence>
<reference evidence="7 8" key="1">
    <citation type="journal article" date="2019" name="PLoS Biol.">
        <title>Sex chromosomes control vertical transmission of feminizing Wolbachia symbionts in an isopod.</title>
        <authorList>
            <person name="Becking T."/>
            <person name="Chebbi M.A."/>
            <person name="Giraud I."/>
            <person name="Moumen B."/>
            <person name="Laverre T."/>
            <person name="Caubet Y."/>
            <person name="Peccoud J."/>
            <person name="Gilbert C."/>
            <person name="Cordaux R."/>
        </authorList>
    </citation>
    <scope>NUCLEOTIDE SEQUENCE [LARGE SCALE GENOMIC DNA]</scope>
    <source>
        <strain evidence="7">ANa2</strain>
        <tissue evidence="7">Whole body excluding digestive tract and cuticle</tissue>
    </source>
</reference>
<sequence length="383" mass="43029">MVSSAVFSIGIPPSGGTVEITYHTYAHRSIPSLLMQTIKVTNPTNENIIIETEQLGLKEWNSASTRFVKIYHGEGQHDYLVVSGSVDIPNSNNVLSVSIVTRKIPPSIEVKSRESNTLHFFTSVNYSDPILRNGYKSVKDMTEHTALKNLKDAVSGNVKKLRTDHSSVWQELWLSGFSISESKAENTINGDLINATIYNVLSQSPAPLHELHTVAKQRESIMKDLAYAEGCYGGHHTLQAETLWSKLDSIEDINNVVSLWIMTLEKQGCHQLVRSGADGVMQGILLSLGGFQFKNQHLEFNADPSHLHRDYFFRPEPLMFPIKLTQPLTAILYITSDKVHMEELKHTIHVKEVAIAPAHHHHSLTNIVDQILKRDIEKHSDFQ</sequence>
<keyword evidence="5" id="KW-0472">Membrane</keyword>
<keyword evidence="8" id="KW-1185">Reference proteome</keyword>
<dbReference type="Pfam" id="PF10222">
    <property type="entry name" value="DUF2152"/>
    <property type="match status" value="2"/>
</dbReference>
<dbReference type="Proteomes" id="UP000326759">
    <property type="component" value="Unassembled WGS sequence"/>
</dbReference>
<keyword evidence="4" id="KW-1133">Transmembrane helix</keyword>